<dbReference type="AlphaFoldDB" id="A0A0L9TLK4"/>
<dbReference type="EMBL" id="CM003371">
    <property type="protein sequence ID" value="KOM31361.1"/>
    <property type="molecule type" value="Genomic_DNA"/>
</dbReference>
<protein>
    <submittedName>
        <fullName evidence="3">Uncharacterized protein</fullName>
    </submittedName>
</protein>
<dbReference type="Gramene" id="KOM31361">
    <property type="protein sequence ID" value="KOM31361"/>
    <property type="gene ID" value="LR48_Vigan01g091600"/>
</dbReference>
<keyword evidence="1" id="KW-0175">Coiled coil</keyword>
<evidence type="ECO:0000256" key="2">
    <source>
        <dbReference type="SAM" id="MobiDB-lite"/>
    </source>
</evidence>
<name>A0A0L9TLK4_PHAAN</name>
<sequence length="127" mass="14069">MRLSKVRSEHGSAPTPNAMSNEDNDIPTRGGTLKHQPFSSTTTADEAIECVTQLLQQCDQENRDLRDEYSSLRDEFTNFKSLAMRVLPKASHLHSTVPPTQPRPSLSLVVPQEPISIQPTSVQLTSV</sequence>
<organism evidence="3 4">
    <name type="scientific">Phaseolus angularis</name>
    <name type="common">Azuki bean</name>
    <name type="synonym">Vigna angularis</name>
    <dbReference type="NCBI Taxonomy" id="3914"/>
    <lineage>
        <taxon>Eukaryota</taxon>
        <taxon>Viridiplantae</taxon>
        <taxon>Streptophyta</taxon>
        <taxon>Embryophyta</taxon>
        <taxon>Tracheophyta</taxon>
        <taxon>Spermatophyta</taxon>
        <taxon>Magnoliopsida</taxon>
        <taxon>eudicotyledons</taxon>
        <taxon>Gunneridae</taxon>
        <taxon>Pentapetalae</taxon>
        <taxon>rosids</taxon>
        <taxon>fabids</taxon>
        <taxon>Fabales</taxon>
        <taxon>Fabaceae</taxon>
        <taxon>Papilionoideae</taxon>
        <taxon>50 kb inversion clade</taxon>
        <taxon>NPAAA clade</taxon>
        <taxon>indigoferoid/millettioid clade</taxon>
        <taxon>Phaseoleae</taxon>
        <taxon>Vigna</taxon>
    </lineage>
</organism>
<evidence type="ECO:0000256" key="1">
    <source>
        <dbReference type="SAM" id="Coils"/>
    </source>
</evidence>
<feature type="coiled-coil region" evidence="1">
    <location>
        <begin position="48"/>
        <end position="75"/>
    </location>
</feature>
<dbReference type="Proteomes" id="UP000053144">
    <property type="component" value="Chromosome 1"/>
</dbReference>
<evidence type="ECO:0000313" key="3">
    <source>
        <dbReference type="EMBL" id="KOM31361.1"/>
    </source>
</evidence>
<evidence type="ECO:0000313" key="4">
    <source>
        <dbReference type="Proteomes" id="UP000053144"/>
    </source>
</evidence>
<accession>A0A0L9TLK4</accession>
<gene>
    <name evidence="3" type="ORF">LR48_Vigan01g091600</name>
</gene>
<feature type="region of interest" description="Disordered" evidence="2">
    <location>
        <begin position="1"/>
        <end position="43"/>
    </location>
</feature>
<feature type="compositionally biased region" description="Basic and acidic residues" evidence="2">
    <location>
        <begin position="1"/>
        <end position="10"/>
    </location>
</feature>
<reference evidence="4" key="1">
    <citation type="journal article" date="2015" name="Proc. Natl. Acad. Sci. U.S.A.">
        <title>Genome sequencing of adzuki bean (Vigna angularis) provides insight into high starch and low fat accumulation and domestication.</title>
        <authorList>
            <person name="Yang K."/>
            <person name="Tian Z."/>
            <person name="Chen C."/>
            <person name="Luo L."/>
            <person name="Zhao B."/>
            <person name="Wang Z."/>
            <person name="Yu L."/>
            <person name="Li Y."/>
            <person name="Sun Y."/>
            <person name="Li W."/>
            <person name="Chen Y."/>
            <person name="Li Y."/>
            <person name="Zhang Y."/>
            <person name="Ai D."/>
            <person name="Zhao J."/>
            <person name="Shang C."/>
            <person name="Ma Y."/>
            <person name="Wu B."/>
            <person name="Wang M."/>
            <person name="Gao L."/>
            <person name="Sun D."/>
            <person name="Zhang P."/>
            <person name="Guo F."/>
            <person name="Wang W."/>
            <person name="Li Y."/>
            <person name="Wang J."/>
            <person name="Varshney R.K."/>
            <person name="Wang J."/>
            <person name="Ling H.Q."/>
            <person name="Wan P."/>
        </authorList>
    </citation>
    <scope>NUCLEOTIDE SEQUENCE</scope>
    <source>
        <strain evidence="4">cv. Jingnong 6</strain>
    </source>
</reference>
<proteinExistence type="predicted"/>